<evidence type="ECO:0000313" key="5">
    <source>
        <dbReference type="Proteomes" id="UP000076623"/>
    </source>
</evidence>
<evidence type="ECO:0000256" key="1">
    <source>
        <dbReference type="ARBA" id="ARBA00022679"/>
    </source>
</evidence>
<name>A0A160IJE5_9BACL</name>
<dbReference type="Pfam" id="PF00583">
    <property type="entry name" value="Acetyltransf_1"/>
    <property type="match status" value="1"/>
</dbReference>
<dbReference type="InterPro" id="IPR016181">
    <property type="entry name" value="Acyl_CoA_acyltransferase"/>
</dbReference>
<dbReference type="PROSITE" id="PS51186">
    <property type="entry name" value="GNAT"/>
    <property type="match status" value="1"/>
</dbReference>
<dbReference type="STRING" id="1221500.ABE65_003500"/>
<gene>
    <name evidence="4" type="ORF">ABE65_003500</name>
</gene>
<sequence>MKLMETREKTVSEVILREARYDDSYELSYLMGELGYPTKPEEMTERLETLLPNSAYACFVACVNDQVIGMIGLTKGIYFEKNGCYARITALVVSEEFRGNGIGKELVRYGEEWAKEQGCTAILLNSGKQRTDTHEFYRSLDYDDTGLRFIKVML</sequence>
<accession>A0A160IJE5</accession>
<dbReference type="SUPFAM" id="SSF55729">
    <property type="entry name" value="Acyl-CoA N-acyltransferases (Nat)"/>
    <property type="match status" value="1"/>
</dbReference>
<dbReference type="KEGG" id="fpn:ABE65_003500"/>
<dbReference type="Gene3D" id="3.40.630.30">
    <property type="match status" value="1"/>
</dbReference>
<protein>
    <recommendedName>
        <fullName evidence="3">N-acetyltransferase domain-containing protein</fullName>
    </recommendedName>
</protein>
<evidence type="ECO:0000256" key="2">
    <source>
        <dbReference type="ARBA" id="ARBA00023315"/>
    </source>
</evidence>
<proteinExistence type="predicted"/>
<dbReference type="EMBL" id="CP015378">
    <property type="protein sequence ID" value="ANC75931.1"/>
    <property type="molecule type" value="Genomic_DNA"/>
</dbReference>
<evidence type="ECO:0000259" key="3">
    <source>
        <dbReference type="PROSITE" id="PS51186"/>
    </source>
</evidence>
<keyword evidence="5" id="KW-1185">Reference proteome</keyword>
<dbReference type="Proteomes" id="UP000076623">
    <property type="component" value="Chromosome"/>
</dbReference>
<feature type="domain" description="N-acetyltransferase" evidence="3">
    <location>
        <begin position="14"/>
        <end position="154"/>
    </location>
</feature>
<organism evidence="4 5">
    <name type="scientific">Fictibacillus phosphorivorans</name>
    <dbReference type="NCBI Taxonomy" id="1221500"/>
    <lineage>
        <taxon>Bacteria</taxon>
        <taxon>Bacillati</taxon>
        <taxon>Bacillota</taxon>
        <taxon>Bacilli</taxon>
        <taxon>Bacillales</taxon>
        <taxon>Fictibacillaceae</taxon>
        <taxon>Fictibacillus</taxon>
    </lineage>
</organism>
<keyword evidence="2" id="KW-0012">Acyltransferase</keyword>
<evidence type="ECO:0000313" key="4">
    <source>
        <dbReference type="EMBL" id="ANC75931.1"/>
    </source>
</evidence>
<dbReference type="CDD" id="cd04301">
    <property type="entry name" value="NAT_SF"/>
    <property type="match status" value="1"/>
</dbReference>
<dbReference type="AlphaFoldDB" id="A0A160IJE5"/>
<dbReference type="InterPro" id="IPR000182">
    <property type="entry name" value="GNAT_dom"/>
</dbReference>
<dbReference type="PANTHER" id="PTHR43877">
    <property type="entry name" value="AMINOALKYLPHOSPHONATE N-ACETYLTRANSFERASE-RELATED-RELATED"/>
    <property type="match status" value="1"/>
</dbReference>
<dbReference type="GO" id="GO:0016747">
    <property type="term" value="F:acyltransferase activity, transferring groups other than amino-acyl groups"/>
    <property type="evidence" value="ECO:0007669"/>
    <property type="project" value="InterPro"/>
</dbReference>
<reference evidence="4 5" key="1">
    <citation type="submission" date="2016-04" db="EMBL/GenBank/DDBJ databases">
        <title>Complete genome sequence of Fictibacillus phosphorivorans G25-29, a strain toxic to nematodes.</title>
        <authorList>
            <person name="Zheng Z."/>
        </authorList>
    </citation>
    <scope>NUCLEOTIDE SEQUENCE [LARGE SCALE GENOMIC DNA]</scope>
    <source>
        <strain evidence="4 5">G25-29</strain>
    </source>
</reference>
<dbReference type="InterPro" id="IPR050832">
    <property type="entry name" value="Bact_Acetyltransf"/>
</dbReference>
<keyword evidence="1" id="KW-0808">Transferase</keyword>